<proteinExistence type="predicted"/>
<evidence type="ECO:0000256" key="1">
    <source>
        <dbReference type="SAM" id="SignalP"/>
    </source>
</evidence>
<evidence type="ECO:0000313" key="3">
    <source>
        <dbReference type="Proteomes" id="UP000677913"/>
    </source>
</evidence>
<dbReference type="RefSeq" id="WP_211471087.1">
    <property type="nucleotide sequence ID" value="NZ_JAGSXH010000131.1"/>
</dbReference>
<dbReference type="InterPro" id="IPR036278">
    <property type="entry name" value="Sialidase_sf"/>
</dbReference>
<protein>
    <recommendedName>
        <fullName evidence="4">Exo-alpha-sialidase</fullName>
    </recommendedName>
</protein>
<organism evidence="2 3">
    <name type="scientific">Actinocrinis puniceicyclus</name>
    <dbReference type="NCBI Taxonomy" id="977794"/>
    <lineage>
        <taxon>Bacteria</taxon>
        <taxon>Bacillati</taxon>
        <taxon>Actinomycetota</taxon>
        <taxon>Actinomycetes</taxon>
        <taxon>Catenulisporales</taxon>
        <taxon>Actinospicaceae</taxon>
        <taxon>Actinocrinis</taxon>
    </lineage>
</organism>
<evidence type="ECO:0000313" key="2">
    <source>
        <dbReference type="EMBL" id="MBS2966223.1"/>
    </source>
</evidence>
<dbReference type="CDD" id="cd15482">
    <property type="entry name" value="Sialidase_non-viral"/>
    <property type="match status" value="1"/>
</dbReference>
<keyword evidence="1" id="KW-0732">Signal</keyword>
<dbReference type="Gene3D" id="2.120.10.10">
    <property type="match status" value="1"/>
</dbReference>
<evidence type="ECO:0008006" key="4">
    <source>
        <dbReference type="Google" id="ProtNLM"/>
    </source>
</evidence>
<feature type="signal peptide" evidence="1">
    <location>
        <begin position="1"/>
        <end position="23"/>
    </location>
</feature>
<reference evidence="2" key="1">
    <citation type="submission" date="2021-04" db="EMBL/GenBank/DDBJ databases">
        <title>Genome based classification of Actinospica acidithermotolerans sp. nov., an actinobacterium isolated from an Indonesian hot spring.</title>
        <authorList>
            <person name="Kusuma A.B."/>
            <person name="Putra K.E."/>
            <person name="Nafisah S."/>
            <person name="Loh J."/>
            <person name="Nouioui I."/>
            <person name="Goodfellow M."/>
        </authorList>
    </citation>
    <scope>NUCLEOTIDE SEQUENCE</scope>
    <source>
        <strain evidence="2">DSM 45618</strain>
    </source>
</reference>
<sequence length="619" mass="65087">MRDPRHRLTVPLLSALAVIAASAVAVSGPPAAASSSALDPGVGVVPQGLQSNTQFAASYTAHHVTNTTATTTQTSCYRPEVSYFTSLGPNDGYSGMSSCPGATTGEDIGTTPYATQSGSNPGYPASGPMLVKDHAESDLRVDPTDPQHLIGSSKWIVSAEGYNHLLGFYESFDGGKTWSVSGHIPGFEGWTDNTDPVGAFDSYGDYYSLTLNYQFFYNADGSHNYSVGTSREPNPAEPSEVIAMAVRPHGATTATQWTTTVGGHPDVLASYDSLGNSADKQWLTIDTNPGSAHFNRVYAMWVDFHYLTPVPYVSYADALPGGQHTAWSKPQPLPVPPHTPTGATYLLPHVAADGTVYTTVTNSDPAHQYASDDIFVDASTDGGATWSTVGTPVPSVTPPPYTYANTTFRDGIEDTFTVGPNAVSGHYPLYVSYEDYSAGVDNVMLTASYDGGATWTGPIQVDDNAAAADEFQPNLTAAGDGTVSVAFYDRRLACPAAGTAEAKAAGLALDRVNSSYPGSLPPYSAANYCIDTAVQFYDASLRPLGNNIRLSAHAFDPQLNSPHPGSAGSATTFLGDYFGNITAATSGAAVDYTTSVTTYNDGTNPKNQQQQLIAQVAIP</sequence>
<keyword evidence="3" id="KW-1185">Reference proteome</keyword>
<comment type="caution">
    <text evidence="2">The sequence shown here is derived from an EMBL/GenBank/DDBJ whole genome shotgun (WGS) entry which is preliminary data.</text>
</comment>
<name>A0A8J7WPM9_9ACTN</name>
<gene>
    <name evidence="2" type="ORF">KGA66_24475</name>
</gene>
<feature type="chain" id="PRO_5039083789" description="Exo-alpha-sialidase" evidence="1">
    <location>
        <begin position="24"/>
        <end position="619"/>
    </location>
</feature>
<dbReference type="AlphaFoldDB" id="A0A8J7WPM9"/>
<dbReference type="Proteomes" id="UP000677913">
    <property type="component" value="Unassembled WGS sequence"/>
</dbReference>
<accession>A0A8J7WPM9</accession>
<dbReference type="SUPFAM" id="SSF50939">
    <property type="entry name" value="Sialidases"/>
    <property type="match status" value="1"/>
</dbReference>
<dbReference type="EMBL" id="JAGSXH010000131">
    <property type="protein sequence ID" value="MBS2966223.1"/>
    <property type="molecule type" value="Genomic_DNA"/>
</dbReference>